<evidence type="ECO:0000313" key="3">
    <source>
        <dbReference type="EMBL" id="PNX88370.1"/>
    </source>
</evidence>
<dbReference type="Proteomes" id="UP000236291">
    <property type="component" value="Unassembled WGS sequence"/>
</dbReference>
<feature type="coiled-coil region" evidence="1">
    <location>
        <begin position="202"/>
        <end position="250"/>
    </location>
</feature>
<organism evidence="3 4">
    <name type="scientific">Trifolium pratense</name>
    <name type="common">Red clover</name>
    <dbReference type="NCBI Taxonomy" id="57577"/>
    <lineage>
        <taxon>Eukaryota</taxon>
        <taxon>Viridiplantae</taxon>
        <taxon>Streptophyta</taxon>
        <taxon>Embryophyta</taxon>
        <taxon>Tracheophyta</taxon>
        <taxon>Spermatophyta</taxon>
        <taxon>Magnoliopsida</taxon>
        <taxon>eudicotyledons</taxon>
        <taxon>Gunneridae</taxon>
        <taxon>Pentapetalae</taxon>
        <taxon>rosids</taxon>
        <taxon>fabids</taxon>
        <taxon>Fabales</taxon>
        <taxon>Fabaceae</taxon>
        <taxon>Papilionoideae</taxon>
        <taxon>50 kb inversion clade</taxon>
        <taxon>NPAAA clade</taxon>
        <taxon>Hologalegina</taxon>
        <taxon>IRL clade</taxon>
        <taxon>Trifolieae</taxon>
        <taxon>Trifolium</taxon>
    </lineage>
</organism>
<dbReference type="AlphaFoldDB" id="A0A2K3MC67"/>
<sequence length="336" mass="36922">MSSAQARLRQAKTAKKKIMEAAGGSHSMPAGGSHSMPANSSIQQNPSPSLEIIGTSAERRVREGDTEDTNSSRQRRRVDDVDDLMNSTSGLHKLEPGKPAAHFVFPPVYAHDPIFDDQTEISISEPDSGILSSLGPTAIRAEIAKHSVAMFKLLEMVTFLNGRECHYLQERDAALTKLKEVSCQLSSSQAAFSEYKKQYALQLEVQESLKTVQAKLEEVTRERDASLAKIEELEGQIQELKLKVDERAKQVVPEAVDEEEKVVDPAGVYADFSRARLVQTIMDLNDSMIDAASSQFANAVEQLKIVNADKDLIVEGIDEDKVVLDGAIVTPPEDEM</sequence>
<reference evidence="3 4" key="2">
    <citation type="journal article" date="2017" name="Front. Plant Sci.">
        <title>Gene Classification and Mining of Molecular Markers Useful in Red Clover (Trifolium pratense) Breeding.</title>
        <authorList>
            <person name="Istvanek J."/>
            <person name="Dluhosova J."/>
            <person name="Dluhos P."/>
            <person name="Patkova L."/>
            <person name="Nedelnik J."/>
            <person name="Repkova J."/>
        </authorList>
    </citation>
    <scope>NUCLEOTIDE SEQUENCE [LARGE SCALE GENOMIC DNA]</scope>
    <source>
        <strain evidence="4">cv. Tatra</strain>
        <tissue evidence="3">Young leaves</tissue>
    </source>
</reference>
<keyword evidence="1" id="KW-0175">Coiled coil</keyword>
<protein>
    <submittedName>
        <fullName evidence="3">Uncharacterized protein</fullName>
    </submittedName>
</protein>
<name>A0A2K3MC67_TRIPR</name>
<evidence type="ECO:0000256" key="2">
    <source>
        <dbReference type="SAM" id="MobiDB-lite"/>
    </source>
</evidence>
<reference evidence="3 4" key="1">
    <citation type="journal article" date="2014" name="Am. J. Bot.">
        <title>Genome assembly and annotation for red clover (Trifolium pratense; Fabaceae).</title>
        <authorList>
            <person name="Istvanek J."/>
            <person name="Jaros M."/>
            <person name="Krenek A."/>
            <person name="Repkova J."/>
        </authorList>
    </citation>
    <scope>NUCLEOTIDE SEQUENCE [LARGE SCALE GENOMIC DNA]</scope>
    <source>
        <strain evidence="4">cv. Tatra</strain>
        <tissue evidence="3">Young leaves</tissue>
    </source>
</reference>
<dbReference type="EMBL" id="ASHM01056356">
    <property type="protein sequence ID" value="PNX88370.1"/>
    <property type="molecule type" value="Genomic_DNA"/>
</dbReference>
<feature type="region of interest" description="Disordered" evidence="2">
    <location>
        <begin position="1"/>
        <end position="83"/>
    </location>
</feature>
<proteinExistence type="predicted"/>
<feature type="compositionally biased region" description="Polar residues" evidence="2">
    <location>
        <begin position="36"/>
        <end position="48"/>
    </location>
</feature>
<comment type="caution">
    <text evidence="3">The sequence shown here is derived from an EMBL/GenBank/DDBJ whole genome shotgun (WGS) entry which is preliminary data.</text>
</comment>
<evidence type="ECO:0000256" key="1">
    <source>
        <dbReference type="SAM" id="Coils"/>
    </source>
</evidence>
<evidence type="ECO:0000313" key="4">
    <source>
        <dbReference type="Proteomes" id="UP000236291"/>
    </source>
</evidence>
<gene>
    <name evidence="3" type="ORF">L195_g044473</name>
</gene>
<accession>A0A2K3MC67</accession>